<evidence type="ECO:0000313" key="3">
    <source>
        <dbReference type="EMBL" id="MFC5404415.1"/>
    </source>
</evidence>
<keyword evidence="4" id="KW-1185">Reference proteome</keyword>
<name>A0ABW0HVI2_9BACL</name>
<proteinExistence type="predicted"/>
<dbReference type="Proteomes" id="UP001596113">
    <property type="component" value="Unassembled WGS sequence"/>
</dbReference>
<dbReference type="Pfam" id="PF23343">
    <property type="entry name" value="REP_ORF2-G2P"/>
    <property type="match status" value="1"/>
</dbReference>
<sequence>MNSYNCQMVKIGNCLRTKRYGRTIYEGGKNPRRSKVERSAEIAEIMEDPSLSKLEKLIHTAILEPSNKEERAGKRPDRTPKPGRLTLSERERFCHLMDRNFSEGHKFLTLTYEKEDVSLDESARDFENWVKRMRERYDDFKYLAVRSFQQRGTLHYHLLADLPTIPRAELADGTFSAIWGHGSVDLRRIYCLPMEERRNRLKQDLLKNLRNFKEDERSYGKRLFLQSKNLIVPPTIKGDFDELMERLKANGYVPKLMDSYSFETEFLGTIQLGTYWLTKQEAL</sequence>
<accession>A0ABW0HVI2</accession>
<reference evidence="4" key="1">
    <citation type="journal article" date="2019" name="Int. J. Syst. Evol. Microbiol.">
        <title>The Global Catalogue of Microorganisms (GCM) 10K type strain sequencing project: providing services to taxonomists for standard genome sequencing and annotation.</title>
        <authorList>
            <consortium name="The Broad Institute Genomics Platform"/>
            <consortium name="The Broad Institute Genome Sequencing Center for Infectious Disease"/>
            <person name="Wu L."/>
            <person name="Ma J."/>
        </authorList>
    </citation>
    <scope>NUCLEOTIDE SEQUENCE [LARGE SCALE GENOMIC DNA]</scope>
    <source>
        <strain evidence="4">CGMCC 1.18575</strain>
    </source>
</reference>
<protein>
    <recommendedName>
        <fullName evidence="2">Replication-associated protein ORF2/G2P domain-containing protein</fullName>
    </recommendedName>
</protein>
<dbReference type="RefSeq" id="WP_378134703.1">
    <property type="nucleotide sequence ID" value="NZ_JBHSMI010000028.1"/>
</dbReference>
<organism evidence="3 4">
    <name type="scientific">Cohnella soli</name>
    <dbReference type="NCBI Taxonomy" id="425005"/>
    <lineage>
        <taxon>Bacteria</taxon>
        <taxon>Bacillati</taxon>
        <taxon>Bacillota</taxon>
        <taxon>Bacilli</taxon>
        <taxon>Bacillales</taxon>
        <taxon>Paenibacillaceae</taxon>
        <taxon>Cohnella</taxon>
    </lineage>
</organism>
<gene>
    <name evidence="3" type="ORF">ACFPOF_16900</name>
</gene>
<evidence type="ECO:0000313" key="4">
    <source>
        <dbReference type="Proteomes" id="UP001596113"/>
    </source>
</evidence>
<feature type="compositionally biased region" description="Basic and acidic residues" evidence="1">
    <location>
        <begin position="66"/>
        <end position="80"/>
    </location>
</feature>
<evidence type="ECO:0000256" key="1">
    <source>
        <dbReference type="SAM" id="MobiDB-lite"/>
    </source>
</evidence>
<dbReference type="EMBL" id="JBHSMI010000028">
    <property type="protein sequence ID" value="MFC5404415.1"/>
    <property type="molecule type" value="Genomic_DNA"/>
</dbReference>
<comment type="caution">
    <text evidence="3">The sequence shown here is derived from an EMBL/GenBank/DDBJ whole genome shotgun (WGS) entry which is preliminary data.</text>
</comment>
<dbReference type="InterPro" id="IPR056906">
    <property type="entry name" value="ORF2/G2P_dom"/>
</dbReference>
<feature type="domain" description="Replication-associated protein ORF2/G2P" evidence="2">
    <location>
        <begin position="106"/>
        <end position="188"/>
    </location>
</feature>
<feature type="region of interest" description="Disordered" evidence="1">
    <location>
        <begin position="65"/>
        <end position="84"/>
    </location>
</feature>
<evidence type="ECO:0000259" key="2">
    <source>
        <dbReference type="Pfam" id="PF23343"/>
    </source>
</evidence>